<dbReference type="RefSeq" id="WP_307490082.1">
    <property type="nucleotide sequence ID" value="NZ_JAUSVB010000001.1"/>
</dbReference>
<accession>A0ABU0EBR6</accession>
<keyword evidence="2" id="KW-1185">Reference proteome</keyword>
<evidence type="ECO:0000313" key="2">
    <source>
        <dbReference type="Proteomes" id="UP001239626"/>
    </source>
</evidence>
<evidence type="ECO:0000313" key="1">
    <source>
        <dbReference type="EMBL" id="MDQ0372533.1"/>
    </source>
</evidence>
<comment type="caution">
    <text evidence="1">The sequence shown here is derived from an EMBL/GenBank/DDBJ whole genome shotgun (WGS) entry which is preliminary data.</text>
</comment>
<proteinExistence type="predicted"/>
<dbReference type="EMBL" id="JAUSVB010000001">
    <property type="protein sequence ID" value="MDQ0372533.1"/>
    <property type="molecule type" value="Genomic_DNA"/>
</dbReference>
<dbReference type="SUPFAM" id="SSF48452">
    <property type="entry name" value="TPR-like"/>
    <property type="match status" value="1"/>
</dbReference>
<sequence>MTVTRAEVQQLLDQVALTPRFERTAAAEELVRAADASGDDEMRFRARLELVESFFYATAKHRMFAPFAYLVQCYDAEPDWLTDDDRYRVLWLHKWMVVDLLDHPEISLDQLETVLDGMRSRYVAAGEGLAPVLSCAYVLHAHVHGAAASEAEYLAWRRAPRTRLSDCEGCEPDQRITHLAELGRHQEVVDELEPVVRGQVGCSEQPQRAISMALASIVELGDVETAAASHRSAYRASRRNPGETAAVARHLEVLARTGNVSRGLDVLAEQLDALDRPSSPMTGMQLAAAAARLLRPLVDAGDGDRLVRGRGREPERAVDLLARVEEQALTTARRFDERNGTTAVGDNVRDWLAAPDLPALPLGSTHPDRTTAPQLDLPRVPAHPALQEDVDLATLDVPALADLCELAQRVAYRPTWDRLATHWLARRGTETAAVRAHADLDAFCAWSSIDPEPELTRSAARLYRQLGDEAEAVLVELLGDLRAGLPIETETVLRAVDATGTGSQRALVRSRLAVDAPDELAARLRGEALDLLATLGELTPHDRGLVARLRLATAPDGPVLESVHDGEEPEVRVQVLGGRAGASASSGDLPAAFGLLDEAAAVARTAGAPALALHVEAARARAFLASGEHERAEAHAMAVAAAALDEDLADIAIDCRTFVALVMAQRGRELEAIELAESTLGITPRDAVVPRRQRAYRTEQRLSLLDLASRLSSSMEESDRAEALAREAVELATGADGTAALACHALHRLAGLRESVDAVEATRLYAEALDAALASGQDAAALVVRRDRIWARFDADGLDAALADLQGARTANEVAQARVLADPSSAGDLATWDFPWEDATLCTLSAQLLEHAGEHERALDALDGLPATWEELGDGARALDSESLRGVALLEIGRDAEGLALLDDVAVRARAAGATQVSSHAASAAAMWLDQAGRPEEAQAFWERHFGDDG</sequence>
<reference evidence="1 2" key="1">
    <citation type="submission" date="2023-07" db="EMBL/GenBank/DDBJ databases">
        <title>Sorghum-associated microbial communities from plants grown in Nebraska, USA.</title>
        <authorList>
            <person name="Schachtman D."/>
        </authorList>
    </citation>
    <scope>NUCLEOTIDE SEQUENCE [LARGE SCALE GENOMIC DNA]</scope>
    <source>
        <strain evidence="1 2">BE332</strain>
    </source>
</reference>
<dbReference type="InterPro" id="IPR011990">
    <property type="entry name" value="TPR-like_helical_dom_sf"/>
</dbReference>
<organism evidence="1 2">
    <name type="scientific">Cellulomonas humilata</name>
    <dbReference type="NCBI Taxonomy" id="144055"/>
    <lineage>
        <taxon>Bacteria</taxon>
        <taxon>Bacillati</taxon>
        <taxon>Actinomycetota</taxon>
        <taxon>Actinomycetes</taxon>
        <taxon>Micrococcales</taxon>
        <taxon>Cellulomonadaceae</taxon>
        <taxon>Cellulomonas</taxon>
    </lineage>
</organism>
<name>A0ABU0EBR6_9CELL</name>
<dbReference type="Proteomes" id="UP001239626">
    <property type="component" value="Unassembled WGS sequence"/>
</dbReference>
<protein>
    <submittedName>
        <fullName evidence="1">Tetratricopeptide (TPR) repeat protein</fullName>
    </submittedName>
</protein>
<gene>
    <name evidence="1" type="ORF">J2X26_000830</name>
</gene>